<feature type="transmembrane region" description="Helical" evidence="6">
    <location>
        <begin position="302"/>
        <end position="322"/>
    </location>
</feature>
<accession>A0A449BJS8</accession>
<feature type="transmembrane region" description="Helical" evidence="6">
    <location>
        <begin position="95"/>
        <end position="115"/>
    </location>
</feature>
<feature type="transmembrane region" description="Helical" evidence="6">
    <location>
        <begin position="20"/>
        <end position="44"/>
    </location>
</feature>
<dbReference type="Pfam" id="PF02653">
    <property type="entry name" value="BPD_transp_2"/>
    <property type="match status" value="1"/>
</dbReference>
<reference evidence="7 8" key="1">
    <citation type="submission" date="2019-01" db="EMBL/GenBank/DDBJ databases">
        <authorList>
            <consortium name="Pathogen Informatics"/>
        </authorList>
    </citation>
    <scope>NUCLEOTIDE SEQUENCE [LARGE SCALE GENOMIC DNA]</scope>
    <source>
        <strain evidence="7 8">NCTC10172</strain>
    </source>
</reference>
<dbReference type="STRING" id="1408416.GCA_000702765_00061"/>
<keyword evidence="2" id="KW-1003">Cell membrane</keyword>
<sequence length="373" mass="40741">MNRFIEDRVKPILKKPQMQFVFVGIVLLVVRALSSSMSVTNFSAIVQTSYYFLAGLGFALLLGYGGLASLGTGAFVGIGSFALHYFYKYMNQQLLVAIVLAIIISIIVSLLFGFVSLRISGMYLAIVTMGLSQIVVEVIKNFSEYASGTTAGFLINPNRRPLELFGYVLKAEDALIFSAVFIVLGMIIIHNLIHSATGRALLSIKNSETAAQTMGIGLIKYRLTAFIISGVFGTLAGVLSILFTRGANVSQIGLAFALNILAAVVIGGTKSIWGIMLGSFVIFGLDLAVLQKLNLGSYSPVINGVLIIVVVMFYPGGLIQIFTDLKIKIKLAIEKKKKANEEKRVWWQSNKKDIIKILIKEEKSSYKEITWLA</sequence>
<keyword evidence="5 6" id="KW-0472">Membrane</keyword>
<evidence type="ECO:0000256" key="5">
    <source>
        <dbReference type="ARBA" id="ARBA00023136"/>
    </source>
</evidence>
<gene>
    <name evidence="7" type="ORF">NCTC10172_00741</name>
</gene>
<evidence type="ECO:0000256" key="6">
    <source>
        <dbReference type="SAM" id="Phobius"/>
    </source>
</evidence>
<keyword evidence="4 6" id="KW-1133">Transmembrane helix</keyword>
<feature type="transmembrane region" description="Helical" evidence="6">
    <location>
        <begin position="273"/>
        <end position="290"/>
    </location>
</feature>
<evidence type="ECO:0000256" key="4">
    <source>
        <dbReference type="ARBA" id="ARBA00022989"/>
    </source>
</evidence>
<evidence type="ECO:0000313" key="8">
    <source>
        <dbReference type="Proteomes" id="UP000290909"/>
    </source>
</evidence>
<proteinExistence type="predicted"/>
<feature type="transmembrane region" description="Helical" evidence="6">
    <location>
        <begin position="249"/>
        <end position="266"/>
    </location>
</feature>
<name>A0A449BJS8_9MOLU</name>
<feature type="transmembrane region" description="Helical" evidence="6">
    <location>
        <begin position="174"/>
        <end position="193"/>
    </location>
</feature>
<dbReference type="InterPro" id="IPR001851">
    <property type="entry name" value="ABC_transp_permease"/>
</dbReference>
<organism evidence="7 8">
    <name type="scientific">Acholeplasma hippikon</name>
    <dbReference type="NCBI Taxonomy" id="264636"/>
    <lineage>
        <taxon>Bacteria</taxon>
        <taxon>Bacillati</taxon>
        <taxon>Mycoplasmatota</taxon>
        <taxon>Mollicutes</taxon>
        <taxon>Acholeplasmatales</taxon>
        <taxon>Acholeplasmataceae</taxon>
        <taxon>Acholeplasma</taxon>
    </lineage>
</organism>
<feature type="transmembrane region" description="Helical" evidence="6">
    <location>
        <begin position="50"/>
        <end position="83"/>
    </location>
</feature>
<dbReference type="Proteomes" id="UP000290909">
    <property type="component" value="Chromosome"/>
</dbReference>
<keyword evidence="3 6" id="KW-0812">Transmembrane</keyword>
<dbReference type="CDD" id="cd06581">
    <property type="entry name" value="TM_PBP1_LivM_like"/>
    <property type="match status" value="1"/>
</dbReference>
<evidence type="ECO:0000256" key="1">
    <source>
        <dbReference type="ARBA" id="ARBA00004651"/>
    </source>
</evidence>
<evidence type="ECO:0000256" key="3">
    <source>
        <dbReference type="ARBA" id="ARBA00022692"/>
    </source>
</evidence>
<dbReference type="InterPro" id="IPR043428">
    <property type="entry name" value="LivM-like"/>
</dbReference>
<protein>
    <submittedName>
        <fullName evidence="7">Leucine/isoleucine/valine transporter permease subunit</fullName>
    </submittedName>
</protein>
<dbReference type="AlphaFoldDB" id="A0A449BJS8"/>
<evidence type="ECO:0000313" key="7">
    <source>
        <dbReference type="EMBL" id="VEU82721.1"/>
    </source>
</evidence>
<dbReference type="KEGG" id="ahk:NCTC10172_00741"/>
<dbReference type="GO" id="GO:0015658">
    <property type="term" value="F:branched-chain amino acid transmembrane transporter activity"/>
    <property type="evidence" value="ECO:0007669"/>
    <property type="project" value="InterPro"/>
</dbReference>
<keyword evidence="8" id="KW-1185">Reference proteome</keyword>
<feature type="transmembrane region" description="Helical" evidence="6">
    <location>
        <begin position="223"/>
        <end position="243"/>
    </location>
</feature>
<comment type="subcellular location">
    <subcellularLocation>
        <location evidence="1">Cell membrane</location>
        <topology evidence="1">Multi-pass membrane protein</topology>
    </subcellularLocation>
</comment>
<dbReference type="PANTHER" id="PTHR30482">
    <property type="entry name" value="HIGH-AFFINITY BRANCHED-CHAIN AMINO ACID TRANSPORT SYSTEM PERMEASE"/>
    <property type="match status" value="1"/>
</dbReference>
<dbReference type="PANTHER" id="PTHR30482:SF10">
    <property type="entry name" value="HIGH-AFFINITY BRANCHED-CHAIN AMINO ACID TRANSPORT PROTEIN BRAE"/>
    <property type="match status" value="1"/>
</dbReference>
<dbReference type="GO" id="GO:0005886">
    <property type="term" value="C:plasma membrane"/>
    <property type="evidence" value="ECO:0007669"/>
    <property type="project" value="UniProtKB-SubCell"/>
</dbReference>
<evidence type="ECO:0000256" key="2">
    <source>
        <dbReference type="ARBA" id="ARBA00022475"/>
    </source>
</evidence>
<dbReference type="EMBL" id="LR215050">
    <property type="protein sequence ID" value="VEU82721.1"/>
    <property type="molecule type" value="Genomic_DNA"/>
</dbReference>